<evidence type="ECO:0000313" key="2">
    <source>
        <dbReference type="Proteomes" id="UP000886653"/>
    </source>
</evidence>
<comment type="caution">
    <text evidence="1">The sequence shown here is derived from an EMBL/GenBank/DDBJ whole genome shotgun (WGS) entry which is preliminary data.</text>
</comment>
<dbReference type="AlphaFoldDB" id="A0A9P6NAL4"/>
<dbReference type="EMBL" id="MU167330">
    <property type="protein sequence ID" value="KAG0143040.1"/>
    <property type="molecule type" value="Genomic_DNA"/>
</dbReference>
<dbReference type="Proteomes" id="UP000886653">
    <property type="component" value="Unassembled WGS sequence"/>
</dbReference>
<gene>
    <name evidence="1" type="ORF">CROQUDRAFT_96808</name>
</gene>
<reference evidence="1" key="1">
    <citation type="submission" date="2013-11" db="EMBL/GenBank/DDBJ databases">
        <title>Genome sequence of the fusiform rust pathogen reveals effectors for host alternation and coevolution with pine.</title>
        <authorList>
            <consortium name="DOE Joint Genome Institute"/>
            <person name="Smith K."/>
            <person name="Pendleton A."/>
            <person name="Kubisiak T."/>
            <person name="Anderson C."/>
            <person name="Salamov A."/>
            <person name="Aerts A."/>
            <person name="Riley R."/>
            <person name="Clum A."/>
            <person name="Lindquist E."/>
            <person name="Ence D."/>
            <person name="Campbell M."/>
            <person name="Kronenberg Z."/>
            <person name="Feau N."/>
            <person name="Dhillon B."/>
            <person name="Hamelin R."/>
            <person name="Burleigh J."/>
            <person name="Smith J."/>
            <person name="Yandell M."/>
            <person name="Nelson C."/>
            <person name="Grigoriev I."/>
            <person name="Davis J."/>
        </authorList>
    </citation>
    <scope>NUCLEOTIDE SEQUENCE</scope>
    <source>
        <strain evidence="1">G11</strain>
    </source>
</reference>
<sequence length="49" mass="5245">MADVLPESTVTMDNDALPDGIWASEGNLTEAWDNPDEAANPGIVQTKMI</sequence>
<protein>
    <submittedName>
        <fullName evidence="1">Uncharacterized protein</fullName>
    </submittedName>
</protein>
<evidence type="ECO:0000313" key="1">
    <source>
        <dbReference type="EMBL" id="KAG0143040.1"/>
    </source>
</evidence>
<proteinExistence type="predicted"/>
<keyword evidence="2" id="KW-1185">Reference proteome</keyword>
<name>A0A9P6NAL4_9BASI</name>
<accession>A0A9P6NAL4</accession>
<organism evidence="1 2">
    <name type="scientific">Cronartium quercuum f. sp. fusiforme G11</name>
    <dbReference type="NCBI Taxonomy" id="708437"/>
    <lineage>
        <taxon>Eukaryota</taxon>
        <taxon>Fungi</taxon>
        <taxon>Dikarya</taxon>
        <taxon>Basidiomycota</taxon>
        <taxon>Pucciniomycotina</taxon>
        <taxon>Pucciniomycetes</taxon>
        <taxon>Pucciniales</taxon>
        <taxon>Coleosporiaceae</taxon>
        <taxon>Cronartium</taxon>
    </lineage>
</organism>